<keyword evidence="2" id="KW-1185">Reference proteome</keyword>
<organism evidence="1 2">
    <name type="scientific">Pendulispora brunnea</name>
    <dbReference type="NCBI Taxonomy" id="2905690"/>
    <lineage>
        <taxon>Bacteria</taxon>
        <taxon>Pseudomonadati</taxon>
        <taxon>Myxococcota</taxon>
        <taxon>Myxococcia</taxon>
        <taxon>Myxococcales</taxon>
        <taxon>Sorangiineae</taxon>
        <taxon>Pendulisporaceae</taxon>
        <taxon>Pendulispora</taxon>
    </lineage>
</organism>
<dbReference type="Proteomes" id="UP001379533">
    <property type="component" value="Chromosome"/>
</dbReference>
<dbReference type="EMBL" id="CP089982">
    <property type="protein sequence ID" value="WXA96797.1"/>
    <property type="molecule type" value="Genomic_DNA"/>
</dbReference>
<reference evidence="1 2" key="1">
    <citation type="submission" date="2021-12" db="EMBL/GenBank/DDBJ databases">
        <title>Discovery of the Pendulisporaceae a myxobacterial family with distinct sporulation behavior and unique specialized metabolism.</title>
        <authorList>
            <person name="Garcia R."/>
            <person name="Popoff A."/>
            <person name="Bader C.D."/>
            <person name="Loehr J."/>
            <person name="Walesch S."/>
            <person name="Walt C."/>
            <person name="Boldt J."/>
            <person name="Bunk B."/>
            <person name="Haeckl F.J.F.P.J."/>
            <person name="Gunesch A.P."/>
            <person name="Birkelbach J."/>
            <person name="Nuebel U."/>
            <person name="Pietschmann T."/>
            <person name="Bach T."/>
            <person name="Mueller R."/>
        </authorList>
    </citation>
    <scope>NUCLEOTIDE SEQUENCE [LARGE SCALE GENOMIC DNA]</scope>
    <source>
        <strain evidence="1 2">MSr12523</strain>
    </source>
</reference>
<protein>
    <submittedName>
        <fullName evidence="1">Uncharacterized protein</fullName>
    </submittedName>
</protein>
<name>A0ABZ2KDM1_9BACT</name>
<gene>
    <name evidence="1" type="ORF">LZC95_08100</name>
</gene>
<evidence type="ECO:0000313" key="2">
    <source>
        <dbReference type="Proteomes" id="UP001379533"/>
    </source>
</evidence>
<evidence type="ECO:0000313" key="1">
    <source>
        <dbReference type="EMBL" id="WXA96797.1"/>
    </source>
</evidence>
<dbReference type="RefSeq" id="WP_394847413.1">
    <property type="nucleotide sequence ID" value="NZ_CP089982.1"/>
</dbReference>
<accession>A0ABZ2KDM1</accession>
<sequence>MNLTDSIDGPLGYALNSIGQDLVVIPKRYMHDGSKLVAASIRFRVLKSRTALPSNGPSFIIIYQRGDLMPIDTPQGKLCFWAICSGQFPLPATPAAYYNGGDPQDLVATNFLPDNPTISTADYYYMIALTGESGGNPDGAPLPRNMFHSITMTFEVQDMRPE</sequence>
<proteinExistence type="predicted"/>